<dbReference type="SUPFAM" id="SSF54001">
    <property type="entry name" value="Cysteine proteinases"/>
    <property type="match status" value="1"/>
</dbReference>
<dbReference type="PROSITE" id="PS50911">
    <property type="entry name" value="CHAP"/>
    <property type="match status" value="1"/>
</dbReference>
<reference evidence="3 4" key="1">
    <citation type="submission" date="2023-07" db="EMBL/GenBank/DDBJ databases">
        <title>Protaetiibacter sp. nov WY-16 isolated from soil.</title>
        <authorList>
            <person name="Liu B."/>
            <person name="Wan Y."/>
        </authorList>
    </citation>
    <scope>NUCLEOTIDE SEQUENCE [LARGE SCALE GENOMIC DNA]</scope>
    <source>
        <strain evidence="3 4">WY-16</strain>
    </source>
</reference>
<name>A0ABT9BR28_9MICO</name>
<accession>A0ABT9BR28</accession>
<dbReference type="EMBL" id="JAUQUB010000005">
    <property type="protein sequence ID" value="MDO7883430.1"/>
    <property type="molecule type" value="Genomic_DNA"/>
</dbReference>
<dbReference type="Pfam" id="PF05257">
    <property type="entry name" value="CHAP"/>
    <property type="match status" value="1"/>
</dbReference>
<gene>
    <name evidence="3" type="ORF">Q5716_14445</name>
</gene>
<feature type="compositionally biased region" description="Low complexity" evidence="1">
    <location>
        <begin position="34"/>
        <end position="54"/>
    </location>
</feature>
<feature type="region of interest" description="Disordered" evidence="1">
    <location>
        <begin position="1"/>
        <end position="54"/>
    </location>
</feature>
<evidence type="ECO:0000313" key="3">
    <source>
        <dbReference type="EMBL" id="MDO7883430.1"/>
    </source>
</evidence>
<dbReference type="RefSeq" id="WP_305003857.1">
    <property type="nucleotide sequence ID" value="NZ_JAUQUB010000005.1"/>
</dbReference>
<organism evidence="3 4">
    <name type="scientific">Antiquaquibacter soli</name>
    <dbReference type="NCBI Taxonomy" id="3064523"/>
    <lineage>
        <taxon>Bacteria</taxon>
        <taxon>Bacillati</taxon>
        <taxon>Actinomycetota</taxon>
        <taxon>Actinomycetes</taxon>
        <taxon>Micrococcales</taxon>
        <taxon>Microbacteriaceae</taxon>
        <taxon>Antiquaquibacter</taxon>
    </lineage>
</organism>
<evidence type="ECO:0000313" key="4">
    <source>
        <dbReference type="Proteomes" id="UP001241072"/>
    </source>
</evidence>
<dbReference type="InterPro" id="IPR038765">
    <property type="entry name" value="Papain-like_cys_pep_sf"/>
</dbReference>
<proteinExistence type="predicted"/>
<feature type="domain" description="Peptidase C51" evidence="2">
    <location>
        <begin position="179"/>
        <end position="307"/>
    </location>
</feature>
<keyword evidence="4" id="KW-1185">Reference proteome</keyword>
<feature type="compositionally biased region" description="Polar residues" evidence="1">
    <location>
        <begin position="1"/>
        <end position="10"/>
    </location>
</feature>
<sequence>MVDYTPSGSSDDLFATEATPQPVQYTSRREAREALAAQSSAAGKPARRSVAPEVRVAPAEVRRELAQPAMGAVRASVAAQPKRNPLSVLATMAVVGGLFAVAGLPAYAQQEAESTTADAAPAGVAQSIEVDDDAVTGLATRDGFLATTPEQLAQANEDALRAAANEAYLASGARELGDDYPWPYELTDDQGGGLSPLNYYYRECVDFVAWRINRDQGYYAAPFKWVWSNLTPYGGNGGQWQYNWEALGRTVSNVPIPGAVAYTGGNHVAYVKSVNADGTVTLEEYNYVPGMYSQRTIPASSVVSFLYPPS</sequence>
<dbReference type="Proteomes" id="UP001241072">
    <property type="component" value="Unassembled WGS sequence"/>
</dbReference>
<comment type="caution">
    <text evidence="3">The sequence shown here is derived from an EMBL/GenBank/DDBJ whole genome shotgun (WGS) entry which is preliminary data.</text>
</comment>
<evidence type="ECO:0000256" key="1">
    <source>
        <dbReference type="SAM" id="MobiDB-lite"/>
    </source>
</evidence>
<evidence type="ECO:0000259" key="2">
    <source>
        <dbReference type="PROSITE" id="PS50911"/>
    </source>
</evidence>
<dbReference type="InterPro" id="IPR007921">
    <property type="entry name" value="CHAP_dom"/>
</dbReference>
<dbReference type="Gene3D" id="3.90.1720.10">
    <property type="entry name" value="endopeptidase domain like (from Nostoc punctiforme)"/>
    <property type="match status" value="1"/>
</dbReference>
<protein>
    <submittedName>
        <fullName evidence="3">CHAP domain-containing protein</fullName>
    </submittedName>
</protein>